<evidence type="ECO:0000256" key="7">
    <source>
        <dbReference type="SAM" id="MobiDB-lite"/>
    </source>
</evidence>
<dbReference type="InterPro" id="IPR016186">
    <property type="entry name" value="C-type_lectin-like/link_sf"/>
</dbReference>
<feature type="compositionally biased region" description="Polar residues" evidence="7">
    <location>
        <begin position="1"/>
        <end position="14"/>
    </location>
</feature>
<dbReference type="GO" id="GO:0005886">
    <property type="term" value="C:plasma membrane"/>
    <property type="evidence" value="ECO:0007669"/>
    <property type="project" value="UniProtKB-SubCell"/>
</dbReference>
<dbReference type="Proteomes" id="UP000234681">
    <property type="component" value="Chromosome 4"/>
</dbReference>
<dbReference type="PANTHER" id="PTHR45710">
    <property type="entry name" value="C-TYPE LECTIN DOMAIN-CONTAINING PROTEIN 180"/>
    <property type="match status" value="1"/>
</dbReference>
<evidence type="ECO:0000259" key="9">
    <source>
        <dbReference type="PROSITE" id="PS50041"/>
    </source>
</evidence>
<proteinExistence type="evidence at transcript level"/>
<dbReference type="CDD" id="cd03593">
    <property type="entry name" value="CLECT_NK_receptors_like"/>
    <property type="match status" value="1"/>
</dbReference>
<keyword evidence="5 8" id="KW-1133">Transmembrane helix</keyword>
<dbReference type="CTD" id="969"/>
<name>D9Z4I9_RAT</name>
<reference evidence="10" key="1">
    <citation type="journal article" date="2004" name="Genome Res.">
        <title>The status, quality, and expansion of the NIH full-length cDNA project: the Mammalian Gene Collection (MGC).</title>
        <authorList>
            <consortium name="The MGC Project Team"/>
            <person name="Gerhard D.S."/>
            <person name="Wagner L."/>
            <person name="Feingold E.A."/>
            <person name="Shenmen C.M."/>
            <person name="Grouse L.H."/>
            <person name="Schuler G."/>
            <person name="Klein S.L."/>
            <person name="Old S."/>
            <person name="Rasooly R."/>
            <person name="Good P."/>
            <person name="Guyer M."/>
            <person name="Peck A.M."/>
            <person name="Derge J.G."/>
            <person name="Lipman D."/>
            <person name="Collins F.S."/>
            <person name="Jang W."/>
            <person name="Sherry S."/>
            <person name="Feolo M."/>
            <person name="Misquitta L."/>
            <person name="Lee E."/>
            <person name="Rotmistrovsky K."/>
            <person name="Greenhut S.F."/>
            <person name="Schaefer C.F."/>
            <person name="Buetow K."/>
            <person name="Bonner T.I."/>
            <person name="Haussler D."/>
            <person name="Kent J."/>
            <person name="Kiekhaus M."/>
            <person name="Furey T."/>
            <person name="Brent M."/>
            <person name="Prange C."/>
            <person name="Schreiber K."/>
            <person name="Shapiro N."/>
            <person name="Bhat N.K."/>
            <person name="Hopkins R.F."/>
            <person name="Hsie F."/>
            <person name="Driscoll T."/>
            <person name="Soares M.B."/>
            <person name="Casavant T.L."/>
            <person name="Scheetz T.E."/>
            <person name="Brown-stein M.J."/>
            <person name="Usdin T.B."/>
            <person name="Toshiyuki S."/>
            <person name="Carninci P."/>
            <person name="Piao Y."/>
            <person name="Dudekula D.B."/>
            <person name="Ko M.S."/>
            <person name="Kawakami K."/>
            <person name="Suzuki Y."/>
            <person name="Sugano S."/>
            <person name="Gruber C.E."/>
            <person name="Smith M.R."/>
            <person name="Simmons B."/>
            <person name="Moore T."/>
            <person name="Waterman R."/>
            <person name="Johnson S.L."/>
            <person name="Ruan Y."/>
            <person name="Wei C.L."/>
            <person name="Mathavan S."/>
            <person name="Gunaratne P.H."/>
            <person name="Wu J."/>
            <person name="Garcia A.M."/>
            <person name="Hulyk S.W."/>
            <person name="Fuh E."/>
            <person name="Yuan Y."/>
            <person name="Sneed A."/>
            <person name="Kowis C."/>
            <person name="Hodgson A."/>
            <person name="Muzny D.M."/>
            <person name="McPherson J."/>
            <person name="Gibbs R.A."/>
            <person name="Fahey J."/>
            <person name="Helton E."/>
            <person name="Ketteman M."/>
            <person name="Madan A."/>
            <person name="Rodrigues S."/>
            <person name="Sanchez A."/>
            <person name="Whiting M."/>
            <person name="Madari A."/>
            <person name="Young A.C."/>
            <person name="Wetherby K.D."/>
            <person name="Granite S.J."/>
            <person name="Kwong P.N."/>
            <person name="Brinkley C.P."/>
            <person name="Pearson R.L."/>
            <person name="Bouffard G.G."/>
            <person name="Blakesly R.W."/>
            <person name="Green E.D."/>
            <person name="Dickson M.C."/>
            <person name="Rodriguez A.C."/>
            <person name="Grimwood J."/>
            <person name="Schmutz J."/>
            <person name="Myers R.M."/>
            <person name="Butterfield Y.S."/>
            <person name="Griffith M."/>
            <person name="Griffith O.L."/>
            <person name="Krzywinski M.I."/>
            <person name="Liao N."/>
            <person name="Morin R."/>
            <person name="Morrin R."/>
            <person name="Palmquist D."/>
            <person name="Petrescu A.S."/>
            <person name="Skalska U."/>
            <person name="Smailus D.E."/>
            <person name="Stott J.M."/>
            <person name="Schnerch A."/>
            <person name="Schein J.E."/>
            <person name="Jones S.J."/>
            <person name="Holt R.A."/>
            <person name="Baross A."/>
            <person name="Marra M.A."/>
            <person name="Clifton S."/>
            <person name="Makowski K.A."/>
            <person name="Bosak S."/>
            <person name="Malek J."/>
        </authorList>
    </citation>
    <scope>NUCLEOTIDE SEQUENCE [LARGE SCALE MRNA]</scope>
    <source>
        <tissue evidence="10">Thymus</tissue>
    </source>
</reference>
<dbReference type="InterPro" id="IPR033992">
    <property type="entry name" value="NKR-like_CTLD"/>
</dbReference>
<evidence type="ECO:0000256" key="8">
    <source>
        <dbReference type="SAM" id="Phobius"/>
    </source>
</evidence>
<dbReference type="Pfam" id="PF00059">
    <property type="entry name" value="Lectin_C"/>
    <property type="match status" value="1"/>
</dbReference>
<evidence type="ECO:0000256" key="4">
    <source>
        <dbReference type="ARBA" id="ARBA00022968"/>
    </source>
</evidence>
<keyword evidence="4" id="KW-0735">Signal-anchor</keyword>
<feature type="region of interest" description="Disordered" evidence="7">
    <location>
        <begin position="1"/>
        <end position="27"/>
    </location>
</feature>
<dbReference type="EMBL" id="CH473964">
    <property type="protein sequence ID" value="EDM01751.1"/>
    <property type="molecule type" value="Genomic_DNA"/>
</dbReference>
<dbReference type="OrthoDB" id="10059571at2759"/>
<dbReference type="PANTHER" id="PTHR45710:SF31">
    <property type="entry name" value="EARLY ACTIVATION ANTIGEN CD69"/>
    <property type="match status" value="1"/>
</dbReference>
<dbReference type="RefSeq" id="NP_599154.1">
    <property type="nucleotide sequence ID" value="NM_134327.2"/>
</dbReference>
<evidence type="ECO:0000256" key="3">
    <source>
        <dbReference type="ARBA" id="ARBA00022734"/>
    </source>
</evidence>
<dbReference type="InterPro" id="IPR001304">
    <property type="entry name" value="C-type_lectin-like"/>
</dbReference>
<dbReference type="GO" id="GO:0030246">
    <property type="term" value="F:carbohydrate binding"/>
    <property type="evidence" value="ECO:0007669"/>
    <property type="project" value="UniProtKB-KW"/>
</dbReference>
<evidence type="ECO:0000256" key="1">
    <source>
        <dbReference type="ARBA" id="ARBA00004401"/>
    </source>
</evidence>
<dbReference type="EMBL" id="BC088219">
    <property type="protein sequence ID" value="AAH88219.1"/>
    <property type="molecule type" value="mRNA"/>
</dbReference>
<organism evidence="10">
    <name type="scientific">Rattus norvegicus</name>
    <name type="common">Rat</name>
    <dbReference type="NCBI Taxonomy" id="10116"/>
    <lineage>
        <taxon>Eukaryota</taxon>
        <taxon>Metazoa</taxon>
        <taxon>Chordata</taxon>
        <taxon>Craniata</taxon>
        <taxon>Vertebrata</taxon>
        <taxon>Euteleostomi</taxon>
        <taxon>Mammalia</taxon>
        <taxon>Eutheria</taxon>
        <taxon>Euarchontoglires</taxon>
        <taxon>Glires</taxon>
        <taxon>Rodentia</taxon>
        <taxon>Myomorpha</taxon>
        <taxon>Muroidea</taxon>
        <taxon>Muridae</taxon>
        <taxon>Murinae</taxon>
        <taxon>Rattus</taxon>
    </lineage>
</organism>
<keyword evidence="2 8" id="KW-0812">Transmembrane</keyword>
<evidence type="ECO:0000313" key="11">
    <source>
        <dbReference type="EMBL" id="EDM01751.1"/>
    </source>
</evidence>
<accession>D9Z4I9</accession>
<dbReference type="RGD" id="61318">
    <property type="gene designation" value="Cd69"/>
</dbReference>
<dbReference type="AlphaFoldDB" id="D9Z4I9"/>
<reference evidence="11" key="3">
    <citation type="submission" date="2005-09" db="EMBL/GenBank/DDBJ databases">
        <authorList>
            <person name="Mural R.J."/>
            <person name="Li P.W."/>
            <person name="Adams M.D."/>
            <person name="Amanatides P.G."/>
            <person name="Baden-Tillson H."/>
            <person name="Barnstead M."/>
            <person name="Chin S.H."/>
            <person name="Dew I."/>
            <person name="Evans C.A."/>
            <person name="Ferriera S."/>
            <person name="Flanigan M."/>
            <person name="Fosler C."/>
            <person name="Glodek A."/>
            <person name="Gu Z."/>
            <person name="Holt R.A."/>
            <person name="Jennings D."/>
            <person name="Kraft C.L."/>
            <person name="Lu F."/>
            <person name="Nguyen T."/>
            <person name="Nusskern D.R."/>
            <person name="Pfannkoch C.M."/>
            <person name="Sitter C."/>
            <person name="Sutton G.G."/>
            <person name="Venter J.C."/>
            <person name="Wang Z."/>
            <person name="Woodage T."/>
            <person name="Zheng X.H."/>
            <person name="Zhong F."/>
        </authorList>
    </citation>
    <scope>NUCLEOTIDE SEQUENCE</scope>
    <source>
        <strain evidence="11">BN</strain>
    </source>
</reference>
<feature type="domain" description="C-type lectin" evidence="9">
    <location>
        <begin position="92"/>
        <end position="195"/>
    </location>
</feature>
<reference evidence="11" key="2">
    <citation type="journal article" date="2005" name="Genome Res.">
        <title>Gene and alternative splicing annotation with AIR.</title>
        <authorList>
            <person name="Florea L."/>
            <person name="Di Francesco V."/>
            <person name="Miller J."/>
            <person name="Turner R."/>
            <person name="Yao A."/>
            <person name="Harris M."/>
            <person name="Walenz B."/>
            <person name="Mobarry C."/>
            <person name="Merkulov G.V."/>
            <person name="Charlab R."/>
            <person name="Dew I."/>
            <person name="Deng Z."/>
            <person name="Istrail S."/>
            <person name="Li P."/>
            <person name="Sutton G."/>
        </authorList>
    </citation>
    <scope>NUCLEOTIDE SEQUENCE</scope>
    <source>
        <strain evidence="11">BN</strain>
    </source>
</reference>
<feature type="compositionally biased region" description="Basic and acidic residues" evidence="7">
    <location>
        <begin position="15"/>
        <end position="27"/>
    </location>
</feature>
<dbReference type="SMART" id="SM00034">
    <property type="entry name" value="CLECT"/>
    <property type="match status" value="1"/>
</dbReference>
<evidence type="ECO:0000313" key="12">
    <source>
        <dbReference type="RGD" id="61318"/>
    </source>
</evidence>
<dbReference type="SMR" id="D9Z4I9"/>
<evidence type="ECO:0000256" key="2">
    <source>
        <dbReference type="ARBA" id="ARBA00022692"/>
    </source>
</evidence>
<keyword evidence="6 8" id="KW-0472">Membrane</keyword>
<comment type="subcellular location">
    <subcellularLocation>
        <location evidence="1">Cell membrane</location>
        <topology evidence="1">Single-pass type II membrane protein</topology>
    </subcellularLocation>
</comment>
<dbReference type="InterPro" id="IPR016187">
    <property type="entry name" value="CTDL_fold"/>
</dbReference>
<feature type="transmembrane region" description="Helical" evidence="8">
    <location>
        <begin position="39"/>
        <end position="61"/>
    </location>
</feature>
<dbReference type="SUPFAM" id="SSF56436">
    <property type="entry name" value="C-type lectin-like"/>
    <property type="match status" value="1"/>
</dbReference>
<dbReference type="Gene3D" id="3.10.100.10">
    <property type="entry name" value="Mannose-Binding Protein A, subunit A"/>
    <property type="match status" value="1"/>
</dbReference>
<evidence type="ECO:0000256" key="6">
    <source>
        <dbReference type="ARBA" id="ARBA00023136"/>
    </source>
</evidence>
<dbReference type="AGR" id="RGD:61318"/>
<evidence type="ECO:0000313" key="10">
    <source>
        <dbReference type="EMBL" id="AAH88219.1"/>
    </source>
</evidence>
<evidence type="ECO:0000256" key="5">
    <source>
        <dbReference type="ARBA" id="ARBA00022989"/>
    </source>
</evidence>
<keyword evidence="3" id="KW-0430">Lectin</keyword>
<dbReference type="PROSITE" id="PS50041">
    <property type="entry name" value="C_TYPE_LECTIN_2"/>
    <property type="match status" value="1"/>
</dbReference>
<dbReference type="HOGENOM" id="CLU_049894_8_4_1"/>
<dbReference type="InterPro" id="IPR050828">
    <property type="entry name" value="C-type_lectin/matrix_domain"/>
</dbReference>
<dbReference type="KEGG" id="rno:29187"/>
<protein>
    <submittedName>
        <fullName evidence="11">CD69 antigen</fullName>
    </submittedName>
    <submittedName>
        <fullName evidence="10">Cd69 molecule</fullName>
    </submittedName>
</protein>
<dbReference type="GeneID" id="29187"/>
<sequence length="199" mass="22296">MNSEECSITENSSSHLERGQRDHGTSVHFEKHREGSIQVPIPCAVLVVVLITSLIIALFALSVGKYNCPGFYENLESFDHHAASCKNEWFSYNGKCYFFSTTTKTWALAQKSCSEDDATLAVIDSEKDMAFLKRYAGGLKHWIGLRNEASQTWKWANGKEFNSWFNVTGSKKCVSLNHTDVASVDCEANLHWICSKASL</sequence>
<gene>
    <name evidence="10 12" type="primary">Cd69</name>
    <name evidence="11" type="ORF">rCG_29680</name>
</gene>